<name>A0AAD9U7M5_9ROSI</name>
<evidence type="ECO:0000259" key="1">
    <source>
        <dbReference type="Pfam" id="PF11886"/>
    </source>
</evidence>
<dbReference type="Pfam" id="PF11886">
    <property type="entry name" value="TOC159_MAD"/>
    <property type="match status" value="1"/>
</dbReference>
<dbReference type="InterPro" id="IPR024283">
    <property type="entry name" value="TOC159_MAD"/>
</dbReference>
<dbReference type="AlphaFoldDB" id="A0AAD9U7M5"/>
<gene>
    <name evidence="2" type="ORF">Ddye_016934</name>
</gene>
<accession>A0AAD9U7M5</accession>
<comment type="caution">
    <text evidence="2">The sequence shown here is derived from an EMBL/GenBank/DDBJ whole genome shotgun (WGS) entry which is preliminary data.</text>
</comment>
<proteinExistence type="predicted"/>
<feature type="domain" description="Translocase of chloroplast 159/132 membrane anchor" evidence="1">
    <location>
        <begin position="1"/>
        <end position="122"/>
    </location>
</feature>
<dbReference type="EMBL" id="JANJYI010000005">
    <property type="protein sequence ID" value="KAK2649445.1"/>
    <property type="molecule type" value="Genomic_DNA"/>
</dbReference>
<sequence>MAGFDIQNVGKQLAYILRGETKFKNFKRNKTTAGVSVTFLGENIVTGFKLEDQIALGKRLMLVGSTGTVRSQRVNAYWANLDVRHREADFPIGQVQSSLGLSLVKWRGDLALGANLQSQISV</sequence>
<dbReference type="Proteomes" id="UP001280121">
    <property type="component" value="Unassembled WGS sequence"/>
</dbReference>
<evidence type="ECO:0000313" key="2">
    <source>
        <dbReference type="EMBL" id="KAK2649445.1"/>
    </source>
</evidence>
<reference evidence="2" key="1">
    <citation type="journal article" date="2023" name="Plant J.">
        <title>Genome sequences and population genomics provide insights into the demographic history, inbreeding, and mutation load of two 'living fossil' tree species of Dipteronia.</title>
        <authorList>
            <person name="Feng Y."/>
            <person name="Comes H.P."/>
            <person name="Chen J."/>
            <person name="Zhu S."/>
            <person name="Lu R."/>
            <person name="Zhang X."/>
            <person name="Li P."/>
            <person name="Qiu J."/>
            <person name="Olsen K.M."/>
            <person name="Qiu Y."/>
        </authorList>
    </citation>
    <scope>NUCLEOTIDE SEQUENCE</scope>
    <source>
        <strain evidence="2">KIB01</strain>
    </source>
</reference>
<evidence type="ECO:0000313" key="3">
    <source>
        <dbReference type="Proteomes" id="UP001280121"/>
    </source>
</evidence>
<organism evidence="2 3">
    <name type="scientific">Dipteronia dyeriana</name>
    <dbReference type="NCBI Taxonomy" id="168575"/>
    <lineage>
        <taxon>Eukaryota</taxon>
        <taxon>Viridiplantae</taxon>
        <taxon>Streptophyta</taxon>
        <taxon>Embryophyta</taxon>
        <taxon>Tracheophyta</taxon>
        <taxon>Spermatophyta</taxon>
        <taxon>Magnoliopsida</taxon>
        <taxon>eudicotyledons</taxon>
        <taxon>Gunneridae</taxon>
        <taxon>Pentapetalae</taxon>
        <taxon>rosids</taxon>
        <taxon>malvids</taxon>
        <taxon>Sapindales</taxon>
        <taxon>Sapindaceae</taxon>
        <taxon>Hippocastanoideae</taxon>
        <taxon>Acereae</taxon>
        <taxon>Dipteronia</taxon>
    </lineage>
</organism>
<keyword evidence="3" id="KW-1185">Reference proteome</keyword>
<protein>
    <recommendedName>
        <fullName evidence="1">Translocase of chloroplast 159/132 membrane anchor domain-containing protein</fullName>
    </recommendedName>
</protein>